<dbReference type="STRING" id="6265.A0A0B2V6M2"/>
<dbReference type="OrthoDB" id="3364966at2759"/>
<name>A0A0B2V6M2_TOXCA</name>
<comment type="subcellular location">
    <subcellularLocation>
        <location evidence="1">Membrane</location>
        <topology evidence="1">Multi-pass membrane protein</topology>
    </subcellularLocation>
</comment>
<protein>
    <submittedName>
        <fullName evidence="9">Transmembrane protein 41A</fullName>
    </submittedName>
</protein>
<dbReference type="GO" id="GO:0016020">
    <property type="term" value="C:membrane"/>
    <property type="evidence" value="ECO:0007669"/>
    <property type="project" value="UniProtKB-SubCell"/>
</dbReference>
<feature type="transmembrane region" description="Helical" evidence="7">
    <location>
        <begin position="119"/>
        <end position="139"/>
    </location>
</feature>
<gene>
    <name evidence="9" type="primary">TMEM41A</name>
    <name evidence="9" type="ORF">Tcan_11130</name>
</gene>
<dbReference type="Proteomes" id="UP000031036">
    <property type="component" value="Unassembled WGS sequence"/>
</dbReference>
<evidence type="ECO:0000256" key="3">
    <source>
        <dbReference type="ARBA" id="ARBA00022729"/>
    </source>
</evidence>
<feature type="transmembrane region" description="Helical" evidence="7">
    <location>
        <begin position="201"/>
        <end position="223"/>
    </location>
</feature>
<keyword evidence="2 7" id="KW-0812">Transmembrane</keyword>
<keyword evidence="4 7" id="KW-1133">Transmembrane helix</keyword>
<comment type="similarity">
    <text evidence="6">Belongs to the TMEM41 family.</text>
</comment>
<evidence type="ECO:0000259" key="8">
    <source>
        <dbReference type="Pfam" id="PF09335"/>
    </source>
</evidence>
<evidence type="ECO:0000256" key="6">
    <source>
        <dbReference type="ARBA" id="ARBA00025797"/>
    </source>
</evidence>
<dbReference type="Pfam" id="PF09335">
    <property type="entry name" value="VTT_dom"/>
    <property type="match status" value="1"/>
</dbReference>
<feature type="transmembrane region" description="Helical" evidence="7">
    <location>
        <begin position="235"/>
        <end position="255"/>
    </location>
</feature>
<keyword evidence="5 7" id="KW-0472">Membrane</keyword>
<dbReference type="PANTHER" id="PTHR43220">
    <property type="match status" value="1"/>
</dbReference>
<evidence type="ECO:0000313" key="10">
    <source>
        <dbReference type="Proteomes" id="UP000031036"/>
    </source>
</evidence>
<dbReference type="OMA" id="DNRDCLF"/>
<dbReference type="AlphaFoldDB" id="A0A0B2V6M2"/>
<organism evidence="9 10">
    <name type="scientific">Toxocara canis</name>
    <name type="common">Canine roundworm</name>
    <dbReference type="NCBI Taxonomy" id="6265"/>
    <lineage>
        <taxon>Eukaryota</taxon>
        <taxon>Metazoa</taxon>
        <taxon>Ecdysozoa</taxon>
        <taxon>Nematoda</taxon>
        <taxon>Chromadorea</taxon>
        <taxon>Rhabditida</taxon>
        <taxon>Spirurina</taxon>
        <taxon>Ascaridomorpha</taxon>
        <taxon>Ascaridoidea</taxon>
        <taxon>Toxocaridae</taxon>
        <taxon>Toxocara</taxon>
    </lineage>
</organism>
<sequence length="261" mass="29506">MYRHPMPNHHSLINFYISDMRARLAGLLTLFVASTGSLYVVWYLGPKAHSLKESNNEVPFPHNFEQLRSMAEYFATYRDEHFAYVVVLFALIYLYKQTFAIPGSFFLNVLAGALFGRWCGLMLVCPLTALGASLCYIISARFAKPVVERYYGERLSRLRCAVAENRYRLFYFLLCARVFPLTPQWLLNICSPFIGIPIKKFALSVLFGLAPYNLICVQAGGVIRELHSASQVLTISTSLQLAVVAVVLFVMGTFAKRKTTS</sequence>
<dbReference type="PANTHER" id="PTHR43220:SF21">
    <property type="entry name" value="TRANSMEMBRANE PROTEIN 41A"/>
    <property type="match status" value="1"/>
</dbReference>
<evidence type="ECO:0000256" key="5">
    <source>
        <dbReference type="ARBA" id="ARBA00023136"/>
    </source>
</evidence>
<dbReference type="InterPro" id="IPR032816">
    <property type="entry name" value="VTT_dom"/>
</dbReference>
<accession>A0A0B2V6M2</accession>
<evidence type="ECO:0000313" key="9">
    <source>
        <dbReference type="EMBL" id="KHN79091.1"/>
    </source>
</evidence>
<reference evidence="9 10" key="1">
    <citation type="submission" date="2014-11" db="EMBL/GenBank/DDBJ databases">
        <title>Genetic blueprint of the zoonotic pathogen Toxocara canis.</title>
        <authorList>
            <person name="Zhu X.-Q."/>
            <person name="Korhonen P.K."/>
            <person name="Cai H."/>
            <person name="Young N.D."/>
            <person name="Nejsum P."/>
            <person name="von Samson-Himmelstjerna G."/>
            <person name="Boag P.R."/>
            <person name="Tan P."/>
            <person name="Li Q."/>
            <person name="Min J."/>
            <person name="Yang Y."/>
            <person name="Wang X."/>
            <person name="Fang X."/>
            <person name="Hall R.S."/>
            <person name="Hofmann A."/>
            <person name="Sternberg P.W."/>
            <person name="Jex A.R."/>
            <person name="Gasser R.B."/>
        </authorList>
    </citation>
    <scope>NUCLEOTIDE SEQUENCE [LARGE SCALE GENOMIC DNA]</scope>
    <source>
        <strain evidence="9">PN_DK_2014</strain>
    </source>
</reference>
<evidence type="ECO:0000256" key="1">
    <source>
        <dbReference type="ARBA" id="ARBA00004141"/>
    </source>
</evidence>
<dbReference type="EMBL" id="JPKZ01001948">
    <property type="protein sequence ID" value="KHN79091.1"/>
    <property type="molecule type" value="Genomic_DNA"/>
</dbReference>
<feature type="transmembrane region" description="Helical" evidence="7">
    <location>
        <begin position="24"/>
        <end position="45"/>
    </location>
</feature>
<comment type="caution">
    <text evidence="9">The sequence shown here is derived from an EMBL/GenBank/DDBJ whole genome shotgun (WGS) entry which is preliminary data.</text>
</comment>
<evidence type="ECO:0000256" key="7">
    <source>
        <dbReference type="SAM" id="Phobius"/>
    </source>
</evidence>
<feature type="transmembrane region" description="Helical" evidence="7">
    <location>
        <begin position="82"/>
        <end position="107"/>
    </location>
</feature>
<feature type="domain" description="VTT" evidence="8">
    <location>
        <begin position="101"/>
        <end position="220"/>
    </location>
</feature>
<proteinExistence type="inferred from homology"/>
<evidence type="ECO:0000256" key="2">
    <source>
        <dbReference type="ARBA" id="ARBA00022692"/>
    </source>
</evidence>
<dbReference type="InterPro" id="IPR045014">
    <property type="entry name" value="TM41A/B"/>
</dbReference>
<evidence type="ECO:0000256" key="4">
    <source>
        <dbReference type="ARBA" id="ARBA00022989"/>
    </source>
</evidence>
<keyword evidence="10" id="KW-1185">Reference proteome</keyword>
<keyword evidence="3" id="KW-0732">Signal</keyword>